<dbReference type="Pfam" id="PF02096">
    <property type="entry name" value="60KD_IMP"/>
    <property type="match status" value="1"/>
</dbReference>
<dbReference type="NCBIfam" id="TIGR03592">
    <property type="entry name" value="yidC_oxa1_cterm"/>
    <property type="match status" value="1"/>
</dbReference>
<evidence type="ECO:0000313" key="13">
    <source>
        <dbReference type="Proteomes" id="UP000264141"/>
    </source>
</evidence>
<keyword evidence="2" id="KW-0813">Transport</keyword>
<comment type="similarity">
    <text evidence="9">Belongs to the OXA1/ALB3/YidC family.</text>
</comment>
<comment type="caution">
    <text evidence="12">The sequence shown here is derived from an EMBL/GenBank/DDBJ whole genome shotgun (WGS) entry which is preliminary data.</text>
</comment>
<dbReference type="EMBL" id="DPBP01000037">
    <property type="protein sequence ID" value="HCE18082.1"/>
    <property type="molecule type" value="Genomic_DNA"/>
</dbReference>
<dbReference type="AlphaFoldDB" id="A0A3D1JHU8"/>
<reference evidence="12 13" key="1">
    <citation type="journal article" date="2018" name="Nat. Biotechnol.">
        <title>A standardized bacterial taxonomy based on genome phylogeny substantially revises the tree of life.</title>
        <authorList>
            <person name="Parks D.H."/>
            <person name="Chuvochina M."/>
            <person name="Waite D.W."/>
            <person name="Rinke C."/>
            <person name="Skarshewski A."/>
            <person name="Chaumeil P.A."/>
            <person name="Hugenholtz P."/>
        </authorList>
    </citation>
    <scope>NUCLEOTIDE SEQUENCE [LARGE SCALE GENOMIC DNA]</scope>
    <source>
        <strain evidence="12">UBA8781</strain>
    </source>
</reference>
<evidence type="ECO:0000256" key="2">
    <source>
        <dbReference type="ARBA" id="ARBA00022448"/>
    </source>
</evidence>
<evidence type="ECO:0000256" key="4">
    <source>
        <dbReference type="ARBA" id="ARBA00022692"/>
    </source>
</evidence>
<dbReference type="GO" id="GO:0005886">
    <property type="term" value="C:plasma membrane"/>
    <property type="evidence" value="ECO:0007669"/>
    <property type="project" value="UniProtKB-SubCell"/>
</dbReference>
<sequence>MWDTIIITPFTNVLLFIYTLMGQNFGVAIILFTLLVRLITHPLMVSQIKGGQAMQELQNHPRYKEIQEKYKNDREKLAQEQAALLKELGINPFGSCLPLLIQFPIIIGLYQSLYKAMPHTPYDMLVLTRHLYPFLDISRILPINNQFLWMDLSQPERLVLPFLPFGIPVMAIIVMATTYIQSKLLTPPSTNPKDQTAMMSNMMNLYMPFLMGYMGLTLASGLSLYFIVSNLFSIGQYALLGKANWRNLLPKPKAVEEPEVKKTGKPVRGKK</sequence>
<keyword evidence="8" id="KW-0143">Chaperone</keyword>
<keyword evidence="5" id="KW-0653">Protein transport</keyword>
<dbReference type="RefSeq" id="WP_062192736.1">
    <property type="nucleotide sequence ID" value="NZ_DF967965.1"/>
</dbReference>
<dbReference type="STRING" id="229919.GCA_001050195_01909"/>
<evidence type="ECO:0000313" key="12">
    <source>
        <dbReference type="EMBL" id="HCE18082.1"/>
    </source>
</evidence>
<dbReference type="GO" id="GO:0032977">
    <property type="term" value="F:membrane insertase activity"/>
    <property type="evidence" value="ECO:0007669"/>
    <property type="project" value="InterPro"/>
</dbReference>
<proteinExistence type="inferred from homology"/>
<evidence type="ECO:0000259" key="11">
    <source>
        <dbReference type="Pfam" id="PF02096"/>
    </source>
</evidence>
<evidence type="ECO:0000256" key="9">
    <source>
        <dbReference type="RuleBase" id="RU003945"/>
    </source>
</evidence>
<organism evidence="12 13">
    <name type="scientific">Anaerolinea thermolimosa</name>
    <dbReference type="NCBI Taxonomy" id="229919"/>
    <lineage>
        <taxon>Bacteria</taxon>
        <taxon>Bacillati</taxon>
        <taxon>Chloroflexota</taxon>
        <taxon>Anaerolineae</taxon>
        <taxon>Anaerolineales</taxon>
        <taxon>Anaerolineaceae</taxon>
        <taxon>Anaerolinea</taxon>
    </lineage>
</organism>
<name>A0A3D1JHU8_9CHLR</name>
<feature type="domain" description="Membrane insertase YidC/Oxa/ALB C-terminal" evidence="11">
    <location>
        <begin position="25"/>
        <end position="239"/>
    </location>
</feature>
<dbReference type="InterPro" id="IPR028055">
    <property type="entry name" value="YidC/Oxa/ALB_C"/>
</dbReference>
<keyword evidence="4 9" id="KW-0812">Transmembrane</keyword>
<keyword evidence="6 10" id="KW-1133">Transmembrane helix</keyword>
<evidence type="ECO:0000256" key="1">
    <source>
        <dbReference type="ARBA" id="ARBA00004651"/>
    </source>
</evidence>
<dbReference type="InterPro" id="IPR047196">
    <property type="entry name" value="YidC_ALB_C"/>
</dbReference>
<keyword evidence="7 10" id="KW-0472">Membrane</keyword>
<protein>
    <submittedName>
        <fullName evidence="12">Protein translocase component YidC</fullName>
    </submittedName>
</protein>
<comment type="subcellular location">
    <subcellularLocation>
        <location evidence="1">Cell membrane</location>
        <topology evidence="1">Multi-pass membrane protein</topology>
    </subcellularLocation>
    <subcellularLocation>
        <location evidence="9">Membrane</location>
        <topology evidence="9">Multi-pass membrane protein</topology>
    </subcellularLocation>
</comment>
<feature type="transmembrane region" description="Helical" evidence="10">
    <location>
        <begin position="205"/>
        <end position="228"/>
    </location>
</feature>
<evidence type="ECO:0000256" key="10">
    <source>
        <dbReference type="SAM" id="Phobius"/>
    </source>
</evidence>
<gene>
    <name evidence="12" type="ORF">DEQ80_09500</name>
</gene>
<dbReference type="OrthoDB" id="9780552at2"/>
<accession>A0A3D1JHU8</accession>
<dbReference type="CDD" id="cd20070">
    <property type="entry name" value="5TM_YidC_Alb3"/>
    <property type="match status" value="1"/>
</dbReference>
<dbReference type="Proteomes" id="UP000264141">
    <property type="component" value="Unassembled WGS sequence"/>
</dbReference>
<evidence type="ECO:0000256" key="7">
    <source>
        <dbReference type="ARBA" id="ARBA00023136"/>
    </source>
</evidence>
<dbReference type="InterPro" id="IPR001708">
    <property type="entry name" value="YidC/ALB3/OXA1/COX18"/>
</dbReference>
<keyword evidence="3" id="KW-1003">Cell membrane</keyword>
<evidence type="ECO:0000256" key="6">
    <source>
        <dbReference type="ARBA" id="ARBA00022989"/>
    </source>
</evidence>
<evidence type="ECO:0000256" key="5">
    <source>
        <dbReference type="ARBA" id="ARBA00022927"/>
    </source>
</evidence>
<dbReference type="PANTHER" id="PTHR12428:SF65">
    <property type="entry name" value="CYTOCHROME C OXIDASE ASSEMBLY PROTEIN COX18, MITOCHONDRIAL"/>
    <property type="match status" value="1"/>
</dbReference>
<evidence type="ECO:0000256" key="8">
    <source>
        <dbReference type="ARBA" id="ARBA00023186"/>
    </source>
</evidence>
<feature type="transmembrane region" description="Helical" evidence="10">
    <location>
        <begin position="15"/>
        <end position="39"/>
    </location>
</feature>
<evidence type="ECO:0000256" key="3">
    <source>
        <dbReference type="ARBA" id="ARBA00022475"/>
    </source>
</evidence>
<dbReference type="GO" id="GO:0051205">
    <property type="term" value="P:protein insertion into membrane"/>
    <property type="evidence" value="ECO:0007669"/>
    <property type="project" value="TreeGrafter"/>
</dbReference>
<dbReference type="PANTHER" id="PTHR12428">
    <property type="entry name" value="OXA1"/>
    <property type="match status" value="1"/>
</dbReference>
<dbReference type="GO" id="GO:0015031">
    <property type="term" value="P:protein transport"/>
    <property type="evidence" value="ECO:0007669"/>
    <property type="project" value="UniProtKB-KW"/>
</dbReference>
<feature type="transmembrane region" description="Helical" evidence="10">
    <location>
        <begin position="158"/>
        <end position="180"/>
    </location>
</feature>